<feature type="domain" description="TIR" evidence="3">
    <location>
        <begin position="22"/>
        <end position="185"/>
    </location>
</feature>
<organism evidence="4 5">
    <name type="scientific">Durio zibethinus</name>
    <name type="common">Durian</name>
    <dbReference type="NCBI Taxonomy" id="66656"/>
    <lineage>
        <taxon>Eukaryota</taxon>
        <taxon>Viridiplantae</taxon>
        <taxon>Streptophyta</taxon>
        <taxon>Embryophyta</taxon>
        <taxon>Tracheophyta</taxon>
        <taxon>Spermatophyta</taxon>
        <taxon>Magnoliopsida</taxon>
        <taxon>eudicotyledons</taxon>
        <taxon>Gunneridae</taxon>
        <taxon>Pentapetalae</taxon>
        <taxon>rosids</taxon>
        <taxon>malvids</taxon>
        <taxon>Malvales</taxon>
        <taxon>Malvaceae</taxon>
        <taxon>Helicteroideae</taxon>
        <taxon>Durio</taxon>
    </lineage>
</organism>
<dbReference type="Gene3D" id="1.10.8.430">
    <property type="entry name" value="Helical domain of apoptotic protease-activating factors"/>
    <property type="match status" value="1"/>
</dbReference>
<dbReference type="SUPFAM" id="SSF52200">
    <property type="entry name" value="Toll/Interleukin receptor TIR domain"/>
    <property type="match status" value="1"/>
</dbReference>
<dbReference type="PANTHER" id="PTHR11017:SF559">
    <property type="entry name" value="DISEASE RESISTANCE PROTEIN CHL1"/>
    <property type="match status" value="1"/>
</dbReference>
<evidence type="ECO:0000259" key="3">
    <source>
        <dbReference type="PROSITE" id="PS50104"/>
    </source>
</evidence>
<dbReference type="Pfam" id="PF00931">
    <property type="entry name" value="NB-ARC"/>
    <property type="match status" value="1"/>
</dbReference>
<proteinExistence type="predicted"/>
<dbReference type="FunFam" id="3.40.50.10140:FF:000007">
    <property type="entry name" value="Disease resistance protein (TIR-NBS-LRR class)"/>
    <property type="match status" value="1"/>
</dbReference>
<dbReference type="SUPFAM" id="SSF52540">
    <property type="entry name" value="P-loop containing nucleoside triphosphate hydrolases"/>
    <property type="match status" value="1"/>
</dbReference>
<dbReference type="AlphaFoldDB" id="A0A6P5WYK9"/>
<evidence type="ECO:0000256" key="1">
    <source>
        <dbReference type="ARBA" id="ARBA00022821"/>
    </source>
</evidence>
<dbReference type="PROSITE" id="PS50104">
    <property type="entry name" value="TIR"/>
    <property type="match status" value="1"/>
</dbReference>
<dbReference type="InterPro" id="IPR000157">
    <property type="entry name" value="TIR_dom"/>
</dbReference>
<dbReference type="GO" id="GO:0043531">
    <property type="term" value="F:ADP binding"/>
    <property type="evidence" value="ECO:0007669"/>
    <property type="project" value="InterPro"/>
</dbReference>
<dbReference type="InterPro" id="IPR044974">
    <property type="entry name" value="Disease_R_plants"/>
</dbReference>
<keyword evidence="2" id="KW-0520">NAD</keyword>
<dbReference type="OrthoDB" id="997449at2759"/>
<dbReference type="Pfam" id="PF02721">
    <property type="entry name" value="DUF223"/>
    <property type="match status" value="1"/>
</dbReference>
<dbReference type="InterPro" id="IPR035897">
    <property type="entry name" value="Toll_tir_struct_dom_sf"/>
</dbReference>
<dbReference type="InterPro" id="IPR003871">
    <property type="entry name" value="RFA1B/D_OB_1st"/>
</dbReference>
<keyword evidence="1" id="KW-0611">Plant defense</keyword>
<dbReference type="GeneID" id="111278818"/>
<dbReference type="Gene3D" id="3.40.50.300">
    <property type="entry name" value="P-loop containing nucleotide triphosphate hydrolases"/>
    <property type="match status" value="1"/>
</dbReference>
<dbReference type="Gene3D" id="2.40.50.140">
    <property type="entry name" value="Nucleic acid-binding proteins"/>
    <property type="match status" value="1"/>
</dbReference>
<dbReference type="InterPro" id="IPR042197">
    <property type="entry name" value="Apaf_helical"/>
</dbReference>
<evidence type="ECO:0000313" key="5">
    <source>
        <dbReference type="RefSeq" id="XP_022721210.1"/>
    </source>
</evidence>
<protein>
    <submittedName>
        <fullName evidence="5">TMV resistance protein N-like isoform X1</fullName>
    </submittedName>
</protein>
<dbReference type="Gene3D" id="3.40.50.10140">
    <property type="entry name" value="Toll/interleukin-1 receptor homology (TIR) domain"/>
    <property type="match status" value="1"/>
</dbReference>
<dbReference type="InterPro" id="IPR012340">
    <property type="entry name" value="NA-bd_OB-fold"/>
</dbReference>
<gene>
    <name evidence="5" type="primary">LOC111278818</name>
</gene>
<dbReference type="RefSeq" id="XP_022721210.1">
    <property type="nucleotide sequence ID" value="XM_022865475.1"/>
</dbReference>
<reference evidence="5" key="1">
    <citation type="submission" date="2025-08" db="UniProtKB">
        <authorList>
            <consortium name="RefSeq"/>
        </authorList>
    </citation>
    <scope>IDENTIFICATION</scope>
    <source>
        <tissue evidence="5">Fruit stalk</tissue>
    </source>
</reference>
<accession>A0A6P5WYK9</accession>
<name>A0A6P5WYK9_DURZI</name>
<dbReference type="SUPFAM" id="SSF46785">
    <property type="entry name" value="Winged helix' DNA-binding domain"/>
    <property type="match status" value="1"/>
</dbReference>
<dbReference type="GO" id="GO:0007165">
    <property type="term" value="P:signal transduction"/>
    <property type="evidence" value="ECO:0007669"/>
    <property type="project" value="InterPro"/>
</dbReference>
<dbReference type="InterPro" id="IPR036390">
    <property type="entry name" value="WH_DNA-bd_sf"/>
</dbReference>
<evidence type="ECO:0000256" key="2">
    <source>
        <dbReference type="ARBA" id="ARBA00023027"/>
    </source>
</evidence>
<dbReference type="InterPro" id="IPR027417">
    <property type="entry name" value="P-loop_NTPase"/>
</dbReference>
<dbReference type="Pfam" id="PF01582">
    <property type="entry name" value="TIR"/>
    <property type="match status" value="1"/>
</dbReference>
<evidence type="ECO:0000313" key="4">
    <source>
        <dbReference type="Proteomes" id="UP000515121"/>
    </source>
</evidence>
<dbReference type="SMART" id="SM00255">
    <property type="entry name" value="TIR"/>
    <property type="match status" value="1"/>
</dbReference>
<dbReference type="GO" id="GO:0006952">
    <property type="term" value="P:defense response"/>
    <property type="evidence" value="ECO:0007669"/>
    <property type="project" value="UniProtKB-KW"/>
</dbReference>
<dbReference type="Proteomes" id="UP000515121">
    <property type="component" value="Unplaced"/>
</dbReference>
<dbReference type="PANTHER" id="PTHR11017">
    <property type="entry name" value="LEUCINE-RICH REPEAT-CONTAINING PROTEIN"/>
    <property type="match status" value="1"/>
</dbReference>
<dbReference type="PRINTS" id="PR00364">
    <property type="entry name" value="DISEASERSIST"/>
</dbReference>
<keyword evidence="4" id="KW-1185">Reference proteome</keyword>
<sequence length="622" mass="70957">MVRFDNEISSSSFSSSSSISGRKYDVFLSFRGEDIRKNFTDHLCSALKSKGIITFRDDENLEVGEAIAPELFKAIQESWSSIIVFSERYSSSRLCLEELFEIIKQKNERGHKVFPIFNDVDPSELRGQKGKVEEAFAKHGEKFKEEAVRWRTVLTEVANMTGWHLNNRHESELVRDIVKKISTKLRQTFSSAPKSDMTGIESRLKTLLCKINARDDEDDCVRIIGICGLGGIGKTTLARFVYTQISSHFEGRSFLAGVREVAEKDGLVCLQKQLLCQILLEGGFNFFDVDEGNDMISCRLSHKKVLIVLDDVDNIQHLKCLVGKRAWFGLGSRIIRTTRDEHLLQTYGVDDVYKPMTLNANEALRLFSLKAFKSDTPEKDLVELSKRVIEYADGLPLALEVFGSFLAGRDASQWTGVIERLENDYKKEILDRLQISFDGIEETEMNIFLNIACFFKGEDKDLVTKILVGCNFFRNIGDKLSMHQLLQEMGRKIVHQKSPVGSAKHHRLNAAIQVIEGMIIDNKSQLEYVTIDKLSIERDNWRIKVRVCRLWDIFSETKQLVSTEMILVDEKEFCIHAVLGSCNAYQLKDMIHEGGLYYIKKISIVKGKNNYRVISTNDLFSS</sequence>
<dbReference type="SUPFAM" id="SSF50249">
    <property type="entry name" value="Nucleic acid-binding proteins"/>
    <property type="match status" value="1"/>
</dbReference>
<dbReference type="KEGG" id="dzi:111278818"/>
<dbReference type="InterPro" id="IPR002182">
    <property type="entry name" value="NB-ARC"/>
</dbReference>